<evidence type="ECO:0000259" key="1">
    <source>
        <dbReference type="PROSITE" id="PS50943"/>
    </source>
</evidence>
<protein>
    <submittedName>
        <fullName evidence="2">Helix-turn-helix transcriptional regulator</fullName>
    </submittedName>
</protein>
<name>A0AAU7BSJ8_9FLAO</name>
<gene>
    <name evidence="2" type="ORF">ABGB03_14620</name>
</gene>
<dbReference type="InterPro" id="IPR001387">
    <property type="entry name" value="Cro/C1-type_HTH"/>
</dbReference>
<evidence type="ECO:0000313" key="2">
    <source>
        <dbReference type="EMBL" id="XBG61083.1"/>
    </source>
</evidence>
<organism evidence="2">
    <name type="scientific">Pontimicrobium sp. SW4</name>
    <dbReference type="NCBI Taxonomy" id="3153519"/>
    <lineage>
        <taxon>Bacteria</taxon>
        <taxon>Pseudomonadati</taxon>
        <taxon>Bacteroidota</taxon>
        <taxon>Flavobacteriia</taxon>
        <taxon>Flavobacteriales</taxon>
        <taxon>Flavobacteriaceae</taxon>
        <taxon>Pontimicrobium</taxon>
    </lineage>
</organism>
<dbReference type="AlphaFoldDB" id="A0AAU7BSJ8"/>
<dbReference type="CDD" id="cd00093">
    <property type="entry name" value="HTH_XRE"/>
    <property type="match status" value="1"/>
</dbReference>
<dbReference type="RefSeq" id="WP_347923358.1">
    <property type="nucleotide sequence ID" value="NZ_CP157199.1"/>
</dbReference>
<dbReference type="EMBL" id="CP157199">
    <property type="protein sequence ID" value="XBG61083.1"/>
    <property type="molecule type" value="Genomic_DNA"/>
</dbReference>
<dbReference type="InterPro" id="IPR010982">
    <property type="entry name" value="Lambda_DNA-bd_dom_sf"/>
</dbReference>
<dbReference type="Pfam" id="PF12844">
    <property type="entry name" value="HTH_19"/>
    <property type="match status" value="1"/>
</dbReference>
<dbReference type="PROSITE" id="PS50943">
    <property type="entry name" value="HTH_CROC1"/>
    <property type="match status" value="1"/>
</dbReference>
<dbReference type="GO" id="GO:0003677">
    <property type="term" value="F:DNA binding"/>
    <property type="evidence" value="ECO:0007669"/>
    <property type="project" value="InterPro"/>
</dbReference>
<dbReference type="SMART" id="SM00530">
    <property type="entry name" value="HTH_XRE"/>
    <property type="match status" value="1"/>
</dbReference>
<sequence>MKSTVDKSVLLELAQRVKALRKERKLTQAMCLNDTGINFGRIERGKRDISYSTLIKICEYFEIEPSEFFE</sequence>
<dbReference type="Gene3D" id="1.10.260.40">
    <property type="entry name" value="lambda repressor-like DNA-binding domains"/>
    <property type="match status" value="1"/>
</dbReference>
<feature type="domain" description="HTH cro/C1-type" evidence="1">
    <location>
        <begin position="17"/>
        <end position="68"/>
    </location>
</feature>
<reference evidence="2" key="1">
    <citation type="submission" date="2024-05" db="EMBL/GenBank/DDBJ databases">
        <title>Pontimicrobium maritimus sp. nov., isolated form sea water.</title>
        <authorList>
            <person name="Muhammad N."/>
            <person name="Vuong T.Q."/>
            <person name="Han H.L."/>
            <person name="Kim S.-G."/>
        </authorList>
    </citation>
    <scope>NUCLEOTIDE SEQUENCE</scope>
    <source>
        <strain evidence="2">SW4</strain>
    </source>
</reference>
<accession>A0AAU7BSJ8</accession>
<proteinExistence type="predicted"/>
<dbReference type="SUPFAM" id="SSF47413">
    <property type="entry name" value="lambda repressor-like DNA-binding domains"/>
    <property type="match status" value="1"/>
</dbReference>